<name>A0AC59ZPN7_RANTA</name>
<sequence>MGPETAMCRSQASPGLEEKPEAVSLRPGGDPTVPTTGVWVCALSPAPLKAFLALDPAQFLQQEGPGTPLRPRAPRSLVCIFLMPAALEALPGGQQLPAAQTQAEVGHTIWRKVKEGRSVPCSLLKGLEGKQWPRVGSAWASLSALPDTCPPLPSVLQGDRGGRGRPPPQSPPRQRRNLPVSTPVPLPREEGPGSPVFLAPWAAEAWTVDPPRPWQTRSV</sequence>
<organism evidence="1 2">
    <name type="scientific">Rangifer tarandus platyrhynchus</name>
    <name type="common">Svalbard reindeer</name>
    <dbReference type="NCBI Taxonomy" id="3082113"/>
    <lineage>
        <taxon>Eukaryota</taxon>
        <taxon>Metazoa</taxon>
        <taxon>Chordata</taxon>
        <taxon>Craniata</taxon>
        <taxon>Vertebrata</taxon>
        <taxon>Euteleostomi</taxon>
        <taxon>Mammalia</taxon>
        <taxon>Eutheria</taxon>
        <taxon>Laurasiatheria</taxon>
        <taxon>Artiodactyla</taxon>
        <taxon>Ruminantia</taxon>
        <taxon>Pecora</taxon>
        <taxon>Cervidae</taxon>
        <taxon>Odocoileinae</taxon>
        <taxon>Rangifer</taxon>
    </lineage>
</organism>
<reference evidence="1" key="2">
    <citation type="submission" date="2025-03" db="EMBL/GenBank/DDBJ databases">
        <authorList>
            <consortium name="ELIXIR-Norway"/>
            <consortium name="Elixir Norway"/>
        </authorList>
    </citation>
    <scope>NUCLEOTIDE SEQUENCE</scope>
</reference>
<reference evidence="1" key="1">
    <citation type="submission" date="2023-05" db="EMBL/GenBank/DDBJ databases">
        <authorList>
            <consortium name="ELIXIR-Norway"/>
        </authorList>
    </citation>
    <scope>NUCLEOTIDE SEQUENCE</scope>
</reference>
<accession>A0AC59ZPN7</accession>
<dbReference type="Proteomes" id="UP001162501">
    <property type="component" value="Chromosome 32"/>
</dbReference>
<evidence type="ECO:0000313" key="2">
    <source>
        <dbReference type="Proteomes" id="UP001162501"/>
    </source>
</evidence>
<evidence type="ECO:0000313" key="1">
    <source>
        <dbReference type="EMBL" id="CAN0482438.1"/>
    </source>
</evidence>
<protein>
    <submittedName>
        <fullName evidence="1">Uncharacterized protein</fullName>
    </submittedName>
</protein>
<proteinExistence type="predicted"/>
<dbReference type="EMBL" id="OX596116">
    <property type="protein sequence ID" value="CAN0482438.1"/>
    <property type="molecule type" value="Genomic_DNA"/>
</dbReference>
<gene>
    <name evidence="1" type="ORF">MRATA1EN22A_LOCUS21140</name>
</gene>